<organism evidence="1 2">
    <name type="scientific">[Candida] subhashii</name>
    <dbReference type="NCBI Taxonomy" id="561895"/>
    <lineage>
        <taxon>Eukaryota</taxon>
        <taxon>Fungi</taxon>
        <taxon>Dikarya</taxon>
        <taxon>Ascomycota</taxon>
        <taxon>Saccharomycotina</taxon>
        <taxon>Pichiomycetes</taxon>
        <taxon>Debaryomycetaceae</taxon>
        <taxon>Spathaspora</taxon>
    </lineage>
</organism>
<dbReference type="EMBL" id="JAGSYN010000055">
    <property type="protein sequence ID" value="KAG7665012.1"/>
    <property type="molecule type" value="Genomic_DNA"/>
</dbReference>
<accession>A0A8J5URY4</accession>
<comment type="caution">
    <text evidence="1">The sequence shown here is derived from an EMBL/GenBank/DDBJ whole genome shotgun (WGS) entry which is preliminary data.</text>
</comment>
<sequence length="471" mass="55152">MSTFNDNTSCPSYDPDLTITNTNQPATLPPYEPPNIHRDLLKLVSITNCGYPNAISTTNPYIILEQVSGSLQRMRNSEELATYEIVKDAMDYFDNHGLDKLIQYLICPMIEDLKDVEIDWRRLNGAIETIYEFSILTYNEVSPIATTELLKVLNGVKMSSIKRINDDYDEDMMMVGSSSSGAAKLEYKYVNHAIRIILTTTEPMVDLFHFIETWLCEAPTRTEVGNCALYFSDLSITLKDWIKTQGPLEGESKILFKESYLSFIKSIRDCPYKEAAWSCYKQIKEDYCEIFGELFPDSEVRETAVLENSHIKDYKKADYDPGNENNLDKSKVEDIQKWLKNPGVDLETANEFENEGNRCYNYPSETPVLELFDEPAYDDRRPSTEFKKTKFRWPFKELFKRRNGEDHHHHLHRRHHHCRGNRRDGLYHHCHLNLPRHHQQQQHQHSWKFWRRQKEAPIEAVDRVDTECSKK</sequence>
<name>A0A8J5URY4_9ASCO</name>
<dbReference type="AlphaFoldDB" id="A0A8J5URY4"/>
<reference evidence="1 2" key="1">
    <citation type="journal article" date="2021" name="DNA Res.">
        <title>Genome analysis of Candida subhashii reveals its hybrid nature and dual mitochondrial genome conformations.</title>
        <authorList>
            <person name="Mixao V."/>
            <person name="Hegedusova E."/>
            <person name="Saus E."/>
            <person name="Pryszcz L.P."/>
            <person name="Cillingova A."/>
            <person name="Nosek J."/>
            <person name="Gabaldon T."/>
        </authorList>
    </citation>
    <scope>NUCLEOTIDE SEQUENCE [LARGE SCALE GENOMIC DNA]</scope>
    <source>
        <strain evidence="1 2">CBS 10753</strain>
    </source>
</reference>
<dbReference type="GeneID" id="73468278"/>
<protein>
    <submittedName>
        <fullName evidence="1">Uncharacterized protein</fullName>
    </submittedName>
</protein>
<evidence type="ECO:0000313" key="1">
    <source>
        <dbReference type="EMBL" id="KAG7665012.1"/>
    </source>
</evidence>
<keyword evidence="2" id="KW-1185">Reference proteome</keyword>
<dbReference type="RefSeq" id="XP_049265244.1">
    <property type="nucleotide sequence ID" value="XM_049405134.1"/>
</dbReference>
<evidence type="ECO:0000313" key="2">
    <source>
        <dbReference type="Proteomes" id="UP000694255"/>
    </source>
</evidence>
<proteinExistence type="predicted"/>
<gene>
    <name evidence="1" type="ORF">J8A68_001477</name>
</gene>
<dbReference type="Proteomes" id="UP000694255">
    <property type="component" value="Unassembled WGS sequence"/>
</dbReference>